<accession>A0A804UDS8</accession>
<comment type="subcellular location">
    <subcellularLocation>
        <location evidence="1">Nucleus</location>
    </subcellularLocation>
</comment>
<evidence type="ECO:0000256" key="4">
    <source>
        <dbReference type="SAM" id="MobiDB-lite"/>
    </source>
</evidence>
<dbReference type="AlphaFoldDB" id="A0A804UDS8"/>
<feature type="compositionally biased region" description="Low complexity" evidence="4">
    <location>
        <begin position="302"/>
        <end position="314"/>
    </location>
</feature>
<evidence type="ECO:0000313" key="6">
    <source>
        <dbReference type="EnsemblPlants" id="Zm00001eb314310_P001"/>
    </source>
</evidence>
<evidence type="ECO:0000313" key="7">
    <source>
        <dbReference type="Proteomes" id="UP000007305"/>
    </source>
</evidence>
<reference evidence="7" key="1">
    <citation type="submission" date="2015-12" db="EMBL/GenBank/DDBJ databases">
        <title>Update maize B73 reference genome by single molecule sequencing technologies.</title>
        <authorList>
            <consortium name="Maize Genome Sequencing Project"/>
            <person name="Ware D."/>
        </authorList>
    </citation>
    <scope>NUCLEOTIDE SEQUENCE [LARGE SCALE GENOMIC DNA]</scope>
    <source>
        <strain evidence="7">cv. B73</strain>
    </source>
</reference>
<keyword evidence="3" id="KW-0539">Nucleus</keyword>
<evidence type="ECO:0000256" key="3">
    <source>
        <dbReference type="ARBA" id="ARBA00023242"/>
    </source>
</evidence>
<dbReference type="PANTHER" id="PTHR46058">
    <property type="entry name" value="PROTEIN BREVIS RADIX-LIKE 1"/>
    <property type="match status" value="1"/>
</dbReference>
<feature type="domain" description="BRX" evidence="5">
    <location>
        <begin position="336"/>
        <end position="391"/>
    </location>
</feature>
<comment type="similarity">
    <text evidence="2">Belongs to the BRX family.</text>
</comment>
<dbReference type="PANTHER" id="PTHR46058:SF2">
    <property type="entry name" value="PROTEIN BREVIS RADIX-LIKE 3"/>
    <property type="match status" value="1"/>
</dbReference>
<evidence type="ECO:0000256" key="2">
    <source>
        <dbReference type="ARBA" id="ARBA00009057"/>
    </source>
</evidence>
<feature type="region of interest" description="Disordered" evidence="4">
    <location>
        <begin position="296"/>
        <end position="322"/>
    </location>
</feature>
<evidence type="ECO:0000256" key="1">
    <source>
        <dbReference type="ARBA" id="ARBA00004123"/>
    </source>
</evidence>
<reference evidence="6" key="3">
    <citation type="submission" date="2021-05" db="UniProtKB">
        <authorList>
            <consortium name="EnsemblPlants"/>
        </authorList>
    </citation>
    <scope>IDENTIFICATION</scope>
    <source>
        <strain evidence="6">cv. B73</strain>
    </source>
</reference>
<evidence type="ECO:0000259" key="5">
    <source>
        <dbReference type="PROSITE" id="PS51514"/>
    </source>
</evidence>
<dbReference type="Pfam" id="PF13713">
    <property type="entry name" value="BRX_N"/>
    <property type="match status" value="1"/>
</dbReference>
<dbReference type="Gramene" id="Zm00001eb314310_T001">
    <property type="protein sequence ID" value="Zm00001eb314310_P001"/>
    <property type="gene ID" value="Zm00001eb314310"/>
</dbReference>
<dbReference type="PROSITE" id="PS51514">
    <property type="entry name" value="BRX"/>
    <property type="match status" value="2"/>
</dbReference>
<feature type="region of interest" description="Disordered" evidence="4">
    <location>
        <begin position="217"/>
        <end position="243"/>
    </location>
</feature>
<dbReference type="FunCoup" id="A0A804UDS8">
    <property type="interactions" value="2643"/>
</dbReference>
<dbReference type="InterPro" id="IPR044532">
    <property type="entry name" value="BRX-like"/>
</dbReference>
<dbReference type="InParanoid" id="A0A804UDS8"/>
<name>A0A804UDS8_MAIZE</name>
<sequence>MLTCIACSKQQFAGGGPPLHEPPEDDDVVDGGGGGTATPRTRHAIKALTAQIKDMALKASGAYRHCKPCAGSSAAASRRHHPYHHRGGSAFGGSDAGSASDRFHYAYRRAGSSADATTSMSVRTDFPAGDGEDDEVASEAAGGCGGKDDDAKEWVAQVEPGVLITFVSLAQGGNDLKRIRFSREIFNKWQAQRWWAENYDRIMELYNVQRFNQTVPLVPTTPKSEDESSKDDSPVTPPLDKERLPRTFHRQAMGYSSSDSLEHHSNRYCTGLLHQHGHQCCDSMGLASTPKLSSISGAKTETSSMDASMRTSSSPEEVDRSGELTVSISNASDQEREWVEEDEPGVYITIRALPGGTRELRRVRFSREKFSERHARLWWEENRARIHEQYL</sequence>
<dbReference type="GO" id="GO:0005634">
    <property type="term" value="C:nucleus"/>
    <property type="evidence" value="ECO:0007669"/>
    <property type="project" value="UniProtKB-SubCell"/>
</dbReference>
<dbReference type="EnsemblPlants" id="Zm00001eb314310_T001">
    <property type="protein sequence ID" value="Zm00001eb314310_P001"/>
    <property type="gene ID" value="Zm00001eb314310"/>
</dbReference>
<proteinExistence type="inferred from homology"/>
<dbReference type="InterPro" id="IPR027988">
    <property type="entry name" value="BRX_N"/>
</dbReference>
<organism evidence="6 7">
    <name type="scientific">Zea mays</name>
    <name type="common">Maize</name>
    <dbReference type="NCBI Taxonomy" id="4577"/>
    <lineage>
        <taxon>Eukaryota</taxon>
        <taxon>Viridiplantae</taxon>
        <taxon>Streptophyta</taxon>
        <taxon>Embryophyta</taxon>
        <taxon>Tracheophyta</taxon>
        <taxon>Spermatophyta</taxon>
        <taxon>Magnoliopsida</taxon>
        <taxon>Liliopsida</taxon>
        <taxon>Poales</taxon>
        <taxon>Poaceae</taxon>
        <taxon>PACMAD clade</taxon>
        <taxon>Panicoideae</taxon>
        <taxon>Andropogonodae</taxon>
        <taxon>Andropogoneae</taxon>
        <taxon>Tripsacinae</taxon>
        <taxon>Zea</taxon>
    </lineage>
</organism>
<protein>
    <recommendedName>
        <fullName evidence="5">BRX domain-containing protein</fullName>
    </recommendedName>
</protein>
<feature type="compositionally biased region" description="Basic and acidic residues" evidence="4">
    <location>
        <begin position="223"/>
        <end position="243"/>
    </location>
</feature>
<feature type="domain" description="BRX" evidence="5">
    <location>
        <begin position="152"/>
        <end position="207"/>
    </location>
</feature>
<dbReference type="InterPro" id="IPR013591">
    <property type="entry name" value="Brevis_radix_dom"/>
</dbReference>
<feature type="region of interest" description="Disordered" evidence="4">
    <location>
        <begin position="13"/>
        <end position="39"/>
    </location>
</feature>
<dbReference type="Pfam" id="PF08381">
    <property type="entry name" value="BRX"/>
    <property type="match status" value="2"/>
</dbReference>
<keyword evidence="7" id="KW-1185">Reference proteome</keyword>
<dbReference type="Proteomes" id="UP000007305">
    <property type="component" value="Chromosome 7"/>
</dbReference>
<reference evidence="6" key="2">
    <citation type="submission" date="2019-07" db="EMBL/GenBank/DDBJ databases">
        <authorList>
            <person name="Seetharam A."/>
            <person name="Woodhouse M."/>
            <person name="Cannon E."/>
        </authorList>
    </citation>
    <scope>NUCLEOTIDE SEQUENCE [LARGE SCALE GENOMIC DNA]</scope>
    <source>
        <strain evidence="6">cv. B73</strain>
    </source>
</reference>